<dbReference type="Pfam" id="PF10975">
    <property type="entry name" value="DUF2802"/>
    <property type="match status" value="1"/>
</dbReference>
<keyword evidence="3" id="KW-0472">Membrane</keyword>
<reference evidence="4" key="1">
    <citation type="journal article" date="2023" name="Nat. Microbiol.">
        <title>Enrichment and characterization of a nitric oxide-reducing microbial community in a continuous bioreactor.</title>
        <authorList>
            <person name="Garrido-Amador P."/>
            <person name="Stortenbeker N."/>
            <person name="Wessels H.J.C.T."/>
            <person name="Speth D.R."/>
            <person name="Garcia-Heredia I."/>
            <person name="Kartal B."/>
        </authorList>
    </citation>
    <scope>NUCLEOTIDE SEQUENCE</scope>
    <source>
        <strain evidence="4">MAG1</strain>
    </source>
</reference>
<dbReference type="InterPro" id="IPR021244">
    <property type="entry name" value="DUF2802"/>
</dbReference>
<feature type="region of interest" description="Disordered" evidence="2">
    <location>
        <begin position="155"/>
        <end position="178"/>
    </location>
</feature>
<sequence>MGYFGFGWRDGVLLIAALTAVYLALSLLKLAQLRRHRTPSDEAVHSPAIAAPPQFMDFPPAAPAIPDPDPTEAPASFGDRLAARVGFDDEMERLRGEVESLRREVAELRAARRVSPQYSDAMALAQRGYDARGIAAECGISVGEAELVSALSRNAANIDDEVSDGGDDRDTATGFAGR</sequence>
<dbReference type="KEGG" id="npv:OHM77_11220"/>
<accession>A0AA49FKB7</accession>
<dbReference type="Proteomes" id="UP001234916">
    <property type="component" value="Chromosome"/>
</dbReference>
<dbReference type="AlphaFoldDB" id="A0AA49FKB7"/>
<feature type="transmembrane region" description="Helical" evidence="3">
    <location>
        <begin position="12"/>
        <end position="31"/>
    </location>
</feature>
<proteinExistence type="predicted"/>
<name>A0AA49FKB7_9PROT</name>
<protein>
    <submittedName>
        <fullName evidence="4">DUF2802 domain-containing protein</fullName>
    </submittedName>
</protein>
<keyword evidence="3" id="KW-0812">Transmembrane</keyword>
<evidence type="ECO:0000256" key="2">
    <source>
        <dbReference type="SAM" id="MobiDB-lite"/>
    </source>
</evidence>
<evidence type="ECO:0000256" key="3">
    <source>
        <dbReference type="SAM" id="Phobius"/>
    </source>
</evidence>
<evidence type="ECO:0000313" key="4">
    <source>
        <dbReference type="EMBL" id="WIM05253.1"/>
    </source>
</evidence>
<organism evidence="4">
    <name type="scientific">Candidatus Nitricoxidivorans perseverans</name>
    <dbReference type="NCBI Taxonomy" id="2975601"/>
    <lineage>
        <taxon>Bacteria</taxon>
        <taxon>Pseudomonadati</taxon>
        <taxon>Pseudomonadota</taxon>
        <taxon>Betaproteobacteria</taxon>
        <taxon>Nitrosomonadales</taxon>
        <taxon>Sterolibacteriaceae</taxon>
        <taxon>Candidatus Nitricoxidivorans</taxon>
    </lineage>
</organism>
<evidence type="ECO:0000256" key="1">
    <source>
        <dbReference type="SAM" id="Coils"/>
    </source>
</evidence>
<keyword evidence="3" id="KW-1133">Transmembrane helix</keyword>
<dbReference type="EMBL" id="CP107246">
    <property type="protein sequence ID" value="WIM05253.1"/>
    <property type="molecule type" value="Genomic_DNA"/>
</dbReference>
<keyword evidence="1" id="KW-0175">Coiled coil</keyword>
<gene>
    <name evidence="4" type="ORF">OHM77_11220</name>
</gene>
<feature type="coiled-coil region" evidence="1">
    <location>
        <begin position="84"/>
        <end position="111"/>
    </location>
</feature>